<dbReference type="RefSeq" id="WP_188530265.1">
    <property type="nucleotide sequence ID" value="NZ_BMGR01000004.1"/>
</dbReference>
<protein>
    <recommendedName>
        <fullName evidence="1">VOC domain-containing protein</fullName>
    </recommendedName>
</protein>
<evidence type="ECO:0000259" key="1">
    <source>
        <dbReference type="PROSITE" id="PS51819"/>
    </source>
</evidence>
<dbReference type="SUPFAM" id="SSF54593">
    <property type="entry name" value="Glyoxalase/Bleomycin resistance protein/Dihydroxybiphenyl dioxygenase"/>
    <property type="match status" value="1"/>
</dbReference>
<sequence length="129" mass="14379">MKIKGIERVALQVQDIEVSVERFSRLLGTSFQRHDLQIGEAVTKLAFSPLGIELLEDPSSEQEFLRSFHLRVENIDEVRRSVKEAGGQVLSQICVGSMEHVITQFGAFRIVFVCYSGQEALQALAGSDI</sequence>
<reference evidence="2" key="2">
    <citation type="submission" date="2020-09" db="EMBL/GenBank/DDBJ databases">
        <authorList>
            <person name="Sun Q."/>
            <person name="Zhou Y."/>
        </authorList>
    </citation>
    <scope>NUCLEOTIDE SEQUENCE</scope>
    <source>
        <strain evidence="2">CGMCC 1.12987</strain>
    </source>
</reference>
<accession>A0A917CTT5</accession>
<organism evidence="2 3">
    <name type="scientific">Paenibacillus abyssi</name>
    <dbReference type="NCBI Taxonomy" id="1340531"/>
    <lineage>
        <taxon>Bacteria</taxon>
        <taxon>Bacillati</taxon>
        <taxon>Bacillota</taxon>
        <taxon>Bacilli</taxon>
        <taxon>Bacillales</taxon>
        <taxon>Paenibacillaceae</taxon>
        <taxon>Paenibacillus</taxon>
    </lineage>
</organism>
<keyword evidence="3" id="KW-1185">Reference proteome</keyword>
<reference evidence="2" key="1">
    <citation type="journal article" date="2014" name="Int. J. Syst. Evol. Microbiol.">
        <title>Complete genome sequence of Corynebacterium casei LMG S-19264T (=DSM 44701T), isolated from a smear-ripened cheese.</title>
        <authorList>
            <consortium name="US DOE Joint Genome Institute (JGI-PGF)"/>
            <person name="Walter F."/>
            <person name="Albersmeier A."/>
            <person name="Kalinowski J."/>
            <person name="Ruckert C."/>
        </authorList>
    </citation>
    <scope>NUCLEOTIDE SEQUENCE</scope>
    <source>
        <strain evidence="2">CGMCC 1.12987</strain>
    </source>
</reference>
<dbReference type="EMBL" id="BMGR01000004">
    <property type="protein sequence ID" value="GGF97536.1"/>
    <property type="molecule type" value="Genomic_DNA"/>
</dbReference>
<dbReference type="PROSITE" id="PS51819">
    <property type="entry name" value="VOC"/>
    <property type="match status" value="1"/>
</dbReference>
<comment type="caution">
    <text evidence="2">The sequence shown here is derived from an EMBL/GenBank/DDBJ whole genome shotgun (WGS) entry which is preliminary data.</text>
</comment>
<dbReference type="Proteomes" id="UP000644756">
    <property type="component" value="Unassembled WGS sequence"/>
</dbReference>
<evidence type="ECO:0000313" key="2">
    <source>
        <dbReference type="EMBL" id="GGF97536.1"/>
    </source>
</evidence>
<dbReference type="InterPro" id="IPR037523">
    <property type="entry name" value="VOC_core"/>
</dbReference>
<dbReference type="Gene3D" id="3.10.180.10">
    <property type="entry name" value="2,3-Dihydroxybiphenyl 1,2-Dioxygenase, domain 1"/>
    <property type="match status" value="1"/>
</dbReference>
<evidence type="ECO:0000313" key="3">
    <source>
        <dbReference type="Proteomes" id="UP000644756"/>
    </source>
</evidence>
<dbReference type="InterPro" id="IPR029068">
    <property type="entry name" value="Glyas_Bleomycin-R_OHBP_Dase"/>
</dbReference>
<gene>
    <name evidence="2" type="ORF">GCM10010916_13460</name>
</gene>
<dbReference type="AlphaFoldDB" id="A0A917CTT5"/>
<feature type="domain" description="VOC" evidence="1">
    <location>
        <begin position="5"/>
        <end position="129"/>
    </location>
</feature>
<proteinExistence type="predicted"/>
<name>A0A917CTT5_9BACL</name>